<keyword evidence="3" id="KW-1185">Reference proteome</keyword>
<dbReference type="OrthoDB" id="2449938at2759"/>
<dbReference type="AlphaFoldDB" id="A0A9P6RJG3"/>
<comment type="caution">
    <text evidence="2">The sequence shown here is derived from an EMBL/GenBank/DDBJ whole genome shotgun (WGS) entry which is preliminary data.</text>
</comment>
<sequence length="653" mass="74054">MPAHLRRTPAGQDDIRVFDIPELLLPILSCLAPHDLLNCLVVSKQFHALCIPILYSSITIIYPLQFHRFLSTESQAALARYSSHIRTFKTQYYSLLRCLIPDAINCQSLTHLEFPETCRFTDPGIPREFSQSTSSFTFSTSSRNTGSDVTHRDPENSTLMVRARNASGLFDGSLLLEVMAKSPRLSTFVMGGFPFDHDQLIRQIGDQLVTSSLAQVRPNALKRLELTNRHYCRVRVKSIEHLLSRCTPNMEDLSLSISSGSTAEVETDDDMEDIEEPQMPINNGSINDARNDQNAISNSKVDDGSWNLRRLTLRGNLSGRGPLIWLPLLRRCPALQDLIVDLFTDTSVIQLALTLGRSCPQISVMTVKCMMASPQEDSRIADLIQSSLSWRRLSMSFFHGFGPQSIAALVKHSQTLETLILSECDGFTSEDIQTVLSSCPNLRTFQAMTSNGMQFSSTVYLDANEMVDSPWVCHRLENLKLVITGMARPDLQIDQYGQALTGPLHDGTITGFEQQRIVYQQLGQLTRLQVLWLGHEKQDLDDEENYHRTEVQGQWRYIDPEEQFECLEFSLRSGLDLLVGLKDLRVLNLDRMRTRIGLSEVQWMVKHWPKLDTIIGLVVQNEMVPKHVQWLYDHRPDIALPPVLGNFITAFYR</sequence>
<dbReference type="InterPro" id="IPR001810">
    <property type="entry name" value="F-box_dom"/>
</dbReference>
<name>A0A9P6RJG3_9FUNG</name>
<dbReference type="SUPFAM" id="SSF81383">
    <property type="entry name" value="F-box domain"/>
    <property type="match status" value="1"/>
</dbReference>
<gene>
    <name evidence="2" type="ORF">BGZ99_004552</name>
</gene>
<dbReference type="InterPro" id="IPR036047">
    <property type="entry name" value="F-box-like_dom_sf"/>
</dbReference>
<dbReference type="Gene3D" id="3.80.10.10">
    <property type="entry name" value="Ribonuclease Inhibitor"/>
    <property type="match status" value="2"/>
</dbReference>
<evidence type="ECO:0000313" key="2">
    <source>
        <dbReference type="EMBL" id="KAG0320360.1"/>
    </source>
</evidence>
<dbReference type="EMBL" id="JAAAIP010000286">
    <property type="protein sequence ID" value="KAG0320360.1"/>
    <property type="molecule type" value="Genomic_DNA"/>
</dbReference>
<dbReference type="SUPFAM" id="SSF52047">
    <property type="entry name" value="RNI-like"/>
    <property type="match status" value="1"/>
</dbReference>
<feature type="domain" description="F-box" evidence="1">
    <location>
        <begin position="21"/>
        <end position="59"/>
    </location>
</feature>
<dbReference type="PANTHER" id="PTHR38926">
    <property type="entry name" value="F-BOX DOMAIN CONTAINING PROTEIN, EXPRESSED"/>
    <property type="match status" value="1"/>
</dbReference>
<evidence type="ECO:0000313" key="3">
    <source>
        <dbReference type="Proteomes" id="UP000738325"/>
    </source>
</evidence>
<dbReference type="Pfam" id="PF12937">
    <property type="entry name" value="F-box-like"/>
    <property type="match status" value="1"/>
</dbReference>
<protein>
    <recommendedName>
        <fullName evidence="1">F-box domain-containing protein</fullName>
    </recommendedName>
</protein>
<accession>A0A9P6RJG3</accession>
<dbReference type="Proteomes" id="UP000738325">
    <property type="component" value="Unassembled WGS sequence"/>
</dbReference>
<proteinExistence type="predicted"/>
<dbReference type="PANTHER" id="PTHR38926:SF5">
    <property type="entry name" value="F-BOX AND LEUCINE-RICH REPEAT PROTEIN 6"/>
    <property type="match status" value="1"/>
</dbReference>
<reference evidence="2" key="1">
    <citation type="journal article" date="2020" name="Fungal Divers.">
        <title>Resolving the Mortierellaceae phylogeny through synthesis of multi-gene phylogenetics and phylogenomics.</title>
        <authorList>
            <person name="Vandepol N."/>
            <person name="Liber J."/>
            <person name="Desiro A."/>
            <person name="Na H."/>
            <person name="Kennedy M."/>
            <person name="Barry K."/>
            <person name="Grigoriev I.V."/>
            <person name="Miller A.N."/>
            <person name="O'Donnell K."/>
            <person name="Stajich J.E."/>
            <person name="Bonito G."/>
        </authorList>
    </citation>
    <scope>NUCLEOTIDE SEQUENCE</scope>
    <source>
        <strain evidence="2">REB-010B</strain>
    </source>
</reference>
<evidence type="ECO:0000259" key="1">
    <source>
        <dbReference type="Pfam" id="PF12937"/>
    </source>
</evidence>
<organism evidence="2 3">
    <name type="scientific">Dissophora globulifera</name>
    <dbReference type="NCBI Taxonomy" id="979702"/>
    <lineage>
        <taxon>Eukaryota</taxon>
        <taxon>Fungi</taxon>
        <taxon>Fungi incertae sedis</taxon>
        <taxon>Mucoromycota</taxon>
        <taxon>Mortierellomycotina</taxon>
        <taxon>Mortierellomycetes</taxon>
        <taxon>Mortierellales</taxon>
        <taxon>Mortierellaceae</taxon>
        <taxon>Dissophora</taxon>
    </lineage>
</organism>
<dbReference type="InterPro" id="IPR032675">
    <property type="entry name" value="LRR_dom_sf"/>
</dbReference>